<dbReference type="EMBL" id="CP057293">
    <property type="protein sequence ID" value="QMF66460.1"/>
    <property type="molecule type" value="Genomic_DNA"/>
</dbReference>
<dbReference type="Proteomes" id="UP000622722">
    <property type="component" value="Unassembled WGS sequence"/>
</dbReference>
<dbReference type="EMBL" id="CP055981">
    <property type="protein sequence ID" value="QMS37622.1"/>
    <property type="molecule type" value="Genomic_DNA"/>
</dbReference>
<dbReference type="Pfam" id="PF09979">
    <property type="entry name" value="DUF2213"/>
    <property type="match status" value="1"/>
</dbReference>
<evidence type="ECO:0000313" key="4">
    <source>
        <dbReference type="Proteomes" id="UP000512322"/>
    </source>
</evidence>
<dbReference type="EMBL" id="JABXPW010000011">
    <property type="protein sequence ID" value="MBA7721801.1"/>
    <property type="molecule type" value="Genomic_DNA"/>
</dbReference>
<proteinExistence type="predicted"/>
<evidence type="ECO:0000313" key="2">
    <source>
        <dbReference type="EMBL" id="QMF66460.1"/>
    </source>
</evidence>
<dbReference type="InterPro" id="IPR016913">
    <property type="entry name" value="UCP029215"/>
</dbReference>
<evidence type="ECO:0000313" key="5">
    <source>
        <dbReference type="Proteomes" id="UP000514533"/>
    </source>
</evidence>
<dbReference type="AlphaFoldDB" id="A0A0B1M2K1"/>
<evidence type="ECO:0000313" key="1">
    <source>
        <dbReference type="EMBL" id="MBA7721801.1"/>
    </source>
</evidence>
<name>A0A0B1M2K1_ECOLX</name>
<organism evidence="1 6">
    <name type="scientific">Escherichia coli</name>
    <dbReference type="NCBI Taxonomy" id="562"/>
    <lineage>
        <taxon>Bacteria</taxon>
        <taxon>Pseudomonadati</taxon>
        <taxon>Pseudomonadota</taxon>
        <taxon>Gammaproteobacteria</taxon>
        <taxon>Enterobacterales</taxon>
        <taxon>Enterobacteriaceae</taxon>
        <taxon>Escherichia</taxon>
    </lineage>
</organism>
<reference evidence="4 5" key="1">
    <citation type="submission" date="2020-06" db="EMBL/GenBank/DDBJ databases">
        <title>REHAB project genomes.</title>
        <authorList>
            <person name="Shaw L.P."/>
        </authorList>
    </citation>
    <scope>NUCLEOTIDE SEQUENCE</scope>
    <source>
        <strain evidence="3 5">RHB01-C20</strain>
        <strain evidence="2 4">RHB30-C10</strain>
        <strain evidence="1">RHBSTW-00474</strain>
    </source>
</reference>
<protein>
    <submittedName>
        <fullName evidence="1">DUF2213 domain-containing protein</fullName>
    </submittedName>
</protein>
<evidence type="ECO:0000313" key="6">
    <source>
        <dbReference type="Proteomes" id="UP000622722"/>
    </source>
</evidence>
<evidence type="ECO:0000313" key="3">
    <source>
        <dbReference type="EMBL" id="QMS37622.1"/>
    </source>
</evidence>
<accession>A0A0B1M2K1</accession>
<dbReference type="Proteomes" id="UP000512322">
    <property type="component" value="Chromosome"/>
</dbReference>
<dbReference type="Proteomes" id="UP000514533">
    <property type="component" value="Chromosome"/>
</dbReference>
<gene>
    <name evidence="1" type="ORF">HV209_25225</name>
    <name evidence="3" type="ORF">HVV39_06115</name>
    <name evidence="2" type="ORF">HVY77_05140</name>
</gene>
<dbReference type="RefSeq" id="WP_004027511.1">
    <property type="nucleotide sequence ID" value="NZ_BFMZ01000171.1"/>
</dbReference>
<sequence>MLLTEIEAAKQIRDGQLPSPYQFSNMWLVNLRITGTGMAYRAEEKEFVWRSPQTYLNPQFLERCAGVPVIIDHPESKTLEDVGERSRIIGTVMLPYIRGDEVWGVCRIYGQEIIDYIQKARGEVSTSPSVVFCGASGGAEVPDVMGEDNFFIEGTPFLIDHVALVPLGVWDKGGKPSGVEVTTPTAEEQLAGMVRDVIDAACKPALEKLEEISGRLAQLEKEG</sequence>